<name>A0A0C2XAY8_HEBCY</name>
<dbReference type="HOGENOM" id="CLU_1602940_0_0_1"/>
<dbReference type="AlphaFoldDB" id="A0A0C2XAY8"/>
<dbReference type="Proteomes" id="UP000053424">
    <property type="component" value="Unassembled WGS sequence"/>
</dbReference>
<feature type="region of interest" description="Disordered" evidence="1">
    <location>
        <begin position="24"/>
        <end position="74"/>
    </location>
</feature>
<protein>
    <submittedName>
        <fullName evidence="2">Uncharacterized protein</fullName>
    </submittedName>
</protein>
<organism evidence="2 3">
    <name type="scientific">Hebeloma cylindrosporum</name>
    <dbReference type="NCBI Taxonomy" id="76867"/>
    <lineage>
        <taxon>Eukaryota</taxon>
        <taxon>Fungi</taxon>
        <taxon>Dikarya</taxon>
        <taxon>Basidiomycota</taxon>
        <taxon>Agaricomycotina</taxon>
        <taxon>Agaricomycetes</taxon>
        <taxon>Agaricomycetidae</taxon>
        <taxon>Agaricales</taxon>
        <taxon>Agaricineae</taxon>
        <taxon>Hymenogastraceae</taxon>
        <taxon>Hebeloma</taxon>
    </lineage>
</organism>
<feature type="compositionally biased region" description="Basic and acidic residues" evidence="1">
    <location>
        <begin position="115"/>
        <end position="135"/>
    </location>
</feature>
<reference evidence="2 3" key="1">
    <citation type="submission" date="2014-04" db="EMBL/GenBank/DDBJ databases">
        <authorList>
            <consortium name="DOE Joint Genome Institute"/>
            <person name="Kuo A."/>
            <person name="Gay G."/>
            <person name="Dore J."/>
            <person name="Kohler A."/>
            <person name="Nagy L.G."/>
            <person name="Floudas D."/>
            <person name="Copeland A."/>
            <person name="Barry K.W."/>
            <person name="Cichocki N."/>
            <person name="Veneault-Fourrey C."/>
            <person name="LaButti K."/>
            <person name="Lindquist E.A."/>
            <person name="Lipzen A."/>
            <person name="Lundell T."/>
            <person name="Morin E."/>
            <person name="Murat C."/>
            <person name="Sun H."/>
            <person name="Tunlid A."/>
            <person name="Henrissat B."/>
            <person name="Grigoriev I.V."/>
            <person name="Hibbett D.S."/>
            <person name="Martin F."/>
            <person name="Nordberg H.P."/>
            <person name="Cantor M.N."/>
            <person name="Hua S.X."/>
        </authorList>
    </citation>
    <scope>NUCLEOTIDE SEQUENCE [LARGE SCALE GENOMIC DNA]</scope>
    <source>
        <strain evidence="3">h7</strain>
    </source>
</reference>
<feature type="region of interest" description="Disordered" evidence="1">
    <location>
        <begin position="115"/>
        <end position="166"/>
    </location>
</feature>
<feature type="compositionally biased region" description="Basic residues" evidence="1">
    <location>
        <begin position="40"/>
        <end position="50"/>
    </location>
</feature>
<dbReference type="EMBL" id="KN831830">
    <property type="protein sequence ID" value="KIM35118.1"/>
    <property type="molecule type" value="Genomic_DNA"/>
</dbReference>
<evidence type="ECO:0000313" key="3">
    <source>
        <dbReference type="Proteomes" id="UP000053424"/>
    </source>
</evidence>
<gene>
    <name evidence="2" type="ORF">M413DRAFT_14721</name>
</gene>
<sequence length="166" mass="18888">MGERAGAIGGTHITWEKLEETLATYKAKPSDPSIRPGQRGSRRTRTRAFRTSRCAAKADTTAVPGMNRGSSQGLAQEVIMQEVERRNLKSRATPRNEFGRIRRFWKSWMRPCRPETKEPMHLAKPLSEYRQRRDTTAPSGQGSLKQGPIVMVKAAERLRGKRTRRK</sequence>
<reference evidence="3" key="2">
    <citation type="submission" date="2015-01" db="EMBL/GenBank/DDBJ databases">
        <title>Evolutionary Origins and Diversification of the Mycorrhizal Mutualists.</title>
        <authorList>
            <consortium name="DOE Joint Genome Institute"/>
            <consortium name="Mycorrhizal Genomics Consortium"/>
            <person name="Kohler A."/>
            <person name="Kuo A."/>
            <person name="Nagy L.G."/>
            <person name="Floudas D."/>
            <person name="Copeland A."/>
            <person name="Barry K.W."/>
            <person name="Cichocki N."/>
            <person name="Veneault-Fourrey C."/>
            <person name="LaButti K."/>
            <person name="Lindquist E.A."/>
            <person name="Lipzen A."/>
            <person name="Lundell T."/>
            <person name="Morin E."/>
            <person name="Murat C."/>
            <person name="Riley R."/>
            <person name="Ohm R."/>
            <person name="Sun H."/>
            <person name="Tunlid A."/>
            <person name="Henrissat B."/>
            <person name="Grigoriev I.V."/>
            <person name="Hibbett D.S."/>
            <person name="Martin F."/>
        </authorList>
    </citation>
    <scope>NUCLEOTIDE SEQUENCE [LARGE SCALE GENOMIC DNA]</scope>
    <source>
        <strain evidence="3">h7</strain>
    </source>
</reference>
<evidence type="ECO:0000256" key="1">
    <source>
        <dbReference type="SAM" id="MobiDB-lite"/>
    </source>
</evidence>
<evidence type="ECO:0000313" key="2">
    <source>
        <dbReference type="EMBL" id="KIM35118.1"/>
    </source>
</evidence>
<keyword evidence="3" id="KW-1185">Reference proteome</keyword>
<proteinExistence type="predicted"/>
<accession>A0A0C2XAY8</accession>